<dbReference type="STRING" id="5539.A0A3E2H6H1"/>
<accession>A0A3E2H6H1</accession>
<dbReference type="AlphaFoldDB" id="A0A3E2H6H1"/>
<dbReference type="OrthoDB" id="9991317at2759"/>
<feature type="non-terminal residue" evidence="2">
    <location>
        <position position="1123"/>
    </location>
</feature>
<evidence type="ECO:0000259" key="1">
    <source>
        <dbReference type="Pfam" id="PF12770"/>
    </source>
</evidence>
<protein>
    <recommendedName>
        <fullName evidence="1">CHAT domain-containing protein</fullName>
    </recommendedName>
</protein>
<dbReference type="InterPro" id="IPR011990">
    <property type="entry name" value="TPR-like_helical_dom_sf"/>
</dbReference>
<evidence type="ECO:0000313" key="2">
    <source>
        <dbReference type="EMBL" id="RFU29015.1"/>
    </source>
</evidence>
<keyword evidence="3" id="KW-1185">Reference proteome</keyword>
<sequence length="1123" mass="125968">MKKLNDIDLKLITPWKDILDDVGEDVASVYGRDEELKTEILQFACGIQGRDKAPFWLFRWLRALYQEYQEKGVDIFVKIAVICGHAALEELPKESHDRLVLLRHLQPILMNLADLSREKRDFDDAVEVAKELWAKLPDDLNGVVWGSRRWEALKSLADALSERYLEFRERSDLDEALQLAQTVEDLTDDPKCRASILPILAQLHECLYQRTGILSDIDNAIEITEKIVQLFSGANHDRDRARVLSSLSRRVRHRSMYTNAESDVKDAIEHARTAIELSKESEDVQAYCLSSLSAALTNQYDRIGGERVICEAMDKAQDALDLPGQRGQRTRAIWLNNLAAAYLSRYRREQDISDVDHAIELTKEAVDFSGKWNSQRLASLNLLLAALTKSFERRRTKETFEEATQLLQDIAFASHGDGICGFKDLNLGYLLLCQYEVSGSNEDLDKAIEATRRAITLIPASNPSYASAKSNLGSEMMHLHERTKIGADLDDGIKAFQQAVSLTPDIYIEKVYRLRNLARALEKRHLNAPPGMKNAADVNEALHLFIKASQSLHGLPLDRIECARSAISIYVNSKLWEEARSLAEKMLKLVPLACRRYTSRKDQQNAINQISGIASIAASLSLRVGEAEKALQQLEFGRGLILGYIIDDRGNLSVLRRDYKDLVSNYTSLRYQVDADEIEDYRRAELPVGLTEYWSSGIPGQLAREWREVIARELAKNRREALGEIEELASKIRQLPGFERFQMSLDIGELKMLASEGPILVVNISDISADAIILTPHEIKALHLPEQLLKKAPQFATHISTRTVAVATNRKITVDDKKPRGDLYSWLWRNCVKLVLDELDVMGFQGSERPRVWWIGSGFASSLPFHAAGVDFGPTSLENTLSRVVPSYTPTIKALAHSRSRASIPVKADANENKVNSVLLVAMPTTVGHQHLPGVDDEKTAIQRACRGVYDVKELRLPSAENVLEELEQSTIAHFACHAVSDPIDPYESHLLLHKEVNGTASVDKLTMLEVSKLAAEERLWIAFLSACSTAQVKASRLVDEGLHLASAFQMAGFVHVVGTLWPAVDGACARIAEEFYTELAKRSNRKLTQNIVAEALREAVIRLRSEPNVDHSCWAPFVHFGA</sequence>
<gene>
    <name evidence="2" type="ORF">B7463_g7313</name>
</gene>
<feature type="non-terminal residue" evidence="2">
    <location>
        <position position="1"/>
    </location>
</feature>
<comment type="caution">
    <text evidence="2">The sequence shown here is derived from an EMBL/GenBank/DDBJ whole genome shotgun (WGS) entry which is preliminary data.</text>
</comment>
<proteinExistence type="predicted"/>
<feature type="domain" description="CHAT" evidence="1">
    <location>
        <begin position="825"/>
        <end position="1122"/>
    </location>
</feature>
<evidence type="ECO:0000313" key="3">
    <source>
        <dbReference type="Proteomes" id="UP000258309"/>
    </source>
</evidence>
<dbReference type="Pfam" id="PF12770">
    <property type="entry name" value="CHAT"/>
    <property type="match status" value="1"/>
</dbReference>
<dbReference type="PANTHER" id="PTHR19959">
    <property type="entry name" value="KINESIN LIGHT CHAIN"/>
    <property type="match status" value="1"/>
</dbReference>
<dbReference type="Proteomes" id="UP000258309">
    <property type="component" value="Unassembled WGS sequence"/>
</dbReference>
<dbReference type="Gene3D" id="1.25.40.10">
    <property type="entry name" value="Tetratricopeptide repeat domain"/>
    <property type="match status" value="2"/>
</dbReference>
<dbReference type="EMBL" id="NCSJ02000142">
    <property type="protein sequence ID" value="RFU29015.1"/>
    <property type="molecule type" value="Genomic_DNA"/>
</dbReference>
<dbReference type="PANTHER" id="PTHR19959:SF119">
    <property type="entry name" value="FUNGAL LIPASE-LIKE DOMAIN-CONTAINING PROTEIN"/>
    <property type="match status" value="1"/>
</dbReference>
<dbReference type="OMA" id="GHAHLPK"/>
<dbReference type="SUPFAM" id="SSF48452">
    <property type="entry name" value="TPR-like"/>
    <property type="match status" value="1"/>
</dbReference>
<name>A0A3E2H6H1_SCYLI</name>
<reference evidence="2 3" key="1">
    <citation type="submission" date="2018-05" db="EMBL/GenBank/DDBJ databases">
        <title>Draft genome sequence of Scytalidium lignicola DSM 105466, a ubiquitous saprotrophic fungus.</title>
        <authorList>
            <person name="Buettner E."/>
            <person name="Gebauer A.M."/>
            <person name="Hofrichter M."/>
            <person name="Liers C."/>
            <person name="Kellner H."/>
        </authorList>
    </citation>
    <scope>NUCLEOTIDE SEQUENCE [LARGE SCALE GENOMIC DNA]</scope>
    <source>
        <strain evidence="2 3">DSM 105466</strain>
    </source>
</reference>
<organism evidence="2 3">
    <name type="scientific">Scytalidium lignicola</name>
    <name type="common">Hyphomycete</name>
    <dbReference type="NCBI Taxonomy" id="5539"/>
    <lineage>
        <taxon>Eukaryota</taxon>
        <taxon>Fungi</taxon>
        <taxon>Dikarya</taxon>
        <taxon>Ascomycota</taxon>
        <taxon>Pezizomycotina</taxon>
        <taxon>Leotiomycetes</taxon>
        <taxon>Leotiomycetes incertae sedis</taxon>
        <taxon>Scytalidium</taxon>
    </lineage>
</organism>
<dbReference type="InterPro" id="IPR024983">
    <property type="entry name" value="CHAT_dom"/>
</dbReference>